<accession>H0E218</accession>
<evidence type="ECO:0000256" key="3">
    <source>
        <dbReference type="ARBA" id="ARBA00023163"/>
    </source>
</evidence>
<dbReference type="InterPro" id="IPR036388">
    <property type="entry name" value="WH-like_DNA-bd_sf"/>
</dbReference>
<protein>
    <submittedName>
        <fullName evidence="6">Transcriptional regulator Crp/Fnr family</fullName>
    </submittedName>
</protein>
<proteinExistence type="predicted"/>
<feature type="domain" description="Cyclic nucleotide-binding" evidence="4">
    <location>
        <begin position="5"/>
        <end position="126"/>
    </location>
</feature>
<dbReference type="Gene3D" id="2.60.120.10">
    <property type="entry name" value="Jelly Rolls"/>
    <property type="match status" value="1"/>
</dbReference>
<dbReference type="Gene3D" id="1.10.10.10">
    <property type="entry name" value="Winged helix-like DNA-binding domain superfamily/Winged helix DNA-binding domain"/>
    <property type="match status" value="1"/>
</dbReference>
<dbReference type="EMBL" id="AGUD01000038">
    <property type="protein sequence ID" value="EHN12277.1"/>
    <property type="molecule type" value="Genomic_DNA"/>
</dbReference>
<evidence type="ECO:0000256" key="2">
    <source>
        <dbReference type="ARBA" id="ARBA00023125"/>
    </source>
</evidence>
<dbReference type="PROSITE" id="PS51063">
    <property type="entry name" value="HTH_CRP_2"/>
    <property type="match status" value="1"/>
</dbReference>
<keyword evidence="3" id="KW-0804">Transcription</keyword>
<evidence type="ECO:0000313" key="7">
    <source>
        <dbReference type="Proteomes" id="UP000005143"/>
    </source>
</evidence>
<keyword evidence="2" id="KW-0238">DNA-binding</keyword>
<gene>
    <name evidence="6" type="ORF">PAI11_08310</name>
</gene>
<dbReference type="Pfam" id="PF00027">
    <property type="entry name" value="cNMP_binding"/>
    <property type="match status" value="1"/>
</dbReference>
<evidence type="ECO:0000256" key="1">
    <source>
        <dbReference type="ARBA" id="ARBA00023015"/>
    </source>
</evidence>
<dbReference type="SMART" id="SM00100">
    <property type="entry name" value="cNMP"/>
    <property type="match status" value="1"/>
</dbReference>
<dbReference type="RefSeq" id="WP_007571236.1">
    <property type="nucleotide sequence ID" value="NZ_AGUD01000038.1"/>
</dbReference>
<feature type="domain" description="HTH crp-type" evidence="5">
    <location>
        <begin position="140"/>
        <end position="214"/>
    </location>
</feature>
<dbReference type="GO" id="GO:0005829">
    <property type="term" value="C:cytosol"/>
    <property type="evidence" value="ECO:0007669"/>
    <property type="project" value="TreeGrafter"/>
</dbReference>
<dbReference type="SUPFAM" id="SSF51206">
    <property type="entry name" value="cAMP-binding domain-like"/>
    <property type="match status" value="1"/>
</dbReference>
<dbReference type="SMART" id="SM00419">
    <property type="entry name" value="HTH_CRP"/>
    <property type="match status" value="1"/>
</dbReference>
<dbReference type="InterPro" id="IPR012318">
    <property type="entry name" value="HTH_CRP"/>
</dbReference>
<dbReference type="GO" id="GO:0003700">
    <property type="term" value="F:DNA-binding transcription factor activity"/>
    <property type="evidence" value="ECO:0007669"/>
    <property type="project" value="TreeGrafter"/>
</dbReference>
<keyword evidence="1" id="KW-0805">Transcription regulation</keyword>
<evidence type="ECO:0000259" key="5">
    <source>
        <dbReference type="PROSITE" id="PS51063"/>
    </source>
</evidence>
<evidence type="ECO:0000259" key="4">
    <source>
        <dbReference type="PROSITE" id="PS50042"/>
    </source>
</evidence>
<reference evidence="6 7" key="1">
    <citation type="journal article" date="2013" name="Biodegradation">
        <title>Quantitative proteomic analysis of ibuprofen-degrading Patulibacter sp. strain I11.</title>
        <authorList>
            <person name="Almeida B."/>
            <person name="Kjeldal H."/>
            <person name="Lolas I."/>
            <person name="Knudsen A.D."/>
            <person name="Carvalho G."/>
            <person name="Nielsen K.L."/>
            <person name="Barreto Crespo M.T."/>
            <person name="Stensballe A."/>
            <person name="Nielsen J.L."/>
        </authorList>
    </citation>
    <scope>NUCLEOTIDE SEQUENCE [LARGE SCALE GENOMIC DNA]</scope>
    <source>
        <strain evidence="6 7">I11</strain>
    </source>
</reference>
<dbReference type="GO" id="GO:0003677">
    <property type="term" value="F:DNA binding"/>
    <property type="evidence" value="ECO:0007669"/>
    <property type="project" value="UniProtKB-KW"/>
</dbReference>
<dbReference type="InterPro" id="IPR018490">
    <property type="entry name" value="cNMP-bd_dom_sf"/>
</dbReference>
<dbReference type="PANTHER" id="PTHR24567">
    <property type="entry name" value="CRP FAMILY TRANSCRIPTIONAL REGULATORY PROTEIN"/>
    <property type="match status" value="1"/>
</dbReference>
<dbReference type="AlphaFoldDB" id="H0E218"/>
<dbReference type="OrthoDB" id="892842at2"/>
<dbReference type="PATRIC" id="fig|1097667.3.peg.827"/>
<dbReference type="PROSITE" id="PS00889">
    <property type="entry name" value="CNMP_BINDING_2"/>
    <property type="match status" value="1"/>
</dbReference>
<comment type="caution">
    <text evidence="6">The sequence shown here is derived from an EMBL/GenBank/DDBJ whole genome shotgun (WGS) entry which is preliminary data.</text>
</comment>
<keyword evidence="7" id="KW-1185">Reference proteome</keyword>
<dbReference type="InterPro" id="IPR018488">
    <property type="entry name" value="cNMP-bd_CS"/>
</dbReference>
<dbReference type="Pfam" id="PF13545">
    <property type="entry name" value="HTH_Crp_2"/>
    <property type="match status" value="1"/>
</dbReference>
<dbReference type="InterPro" id="IPR014710">
    <property type="entry name" value="RmlC-like_jellyroll"/>
</dbReference>
<dbReference type="Proteomes" id="UP000005143">
    <property type="component" value="Unassembled WGS sequence"/>
</dbReference>
<evidence type="ECO:0000313" key="6">
    <source>
        <dbReference type="EMBL" id="EHN12277.1"/>
    </source>
</evidence>
<dbReference type="CDD" id="cd00038">
    <property type="entry name" value="CAP_ED"/>
    <property type="match status" value="1"/>
</dbReference>
<dbReference type="PANTHER" id="PTHR24567:SF74">
    <property type="entry name" value="HTH-TYPE TRANSCRIPTIONAL REGULATOR ARCR"/>
    <property type="match status" value="1"/>
</dbReference>
<name>H0E218_9ACTN</name>
<dbReference type="PROSITE" id="PS50042">
    <property type="entry name" value="CNMP_BINDING_3"/>
    <property type="match status" value="1"/>
</dbReference>
<organism evidence="6 7">
    <name type="scientific">Patulibacter medicamentivorans</name>
    <dbReference type="NCBI Taxonomy" id="1097667"/>
    <lineage>
        <taxon>Bacteria</taxon>
        <taxon>Bacillati</taxon>
        <taxon>Actinomycetota</taxon>
        <taxon>Thermoleophilia</taxon>
        <taxon>Solirubrobacterales</taxon>
        <taxon>Patulibacteraceae</taxon>
        <taxon>Patulibacter</taxon>
    </lineage>
</organism>
<dbReference type="InterPro" id="IPR036390">
    <property type="entry name" value="WH_DNA-bd_sf"/>
</dbReference>
<dbReference type="InterPro" id="IPR050397">
    <property type="entry name" value="Env_Response_Regulators"/>
</dbReference>
<dbReference type="SUPFAM" id="SSF46785">
    <property type="entry name" value="Winged helix' DNA-binding domain"/>
    <property type="match status" value="1"/>
</dbReference>
<dbReference type="InterPro" id="IPR000595">
    <property type="entry name" value="cNMP-bd_dom"/>
</dbReference>
<sequence length="224" mass="24989">MPVHLLERLPEETASRIVLGARRRRFDRGTIIFHEGDPADTVHVVRRGRVAVEGTTPLGDTVILTVLGPGDMVGELALVAKEQPRSATVIALETAETLAIHRADFARLRREHRETDDVIIEVLAEQVRRLSVHVMEALHVSAPTRVRRRLMFVADLYLRQEATPDNPITIPLTQEQIAQLAGTTRPTVNEVLAEERDLGAVVLGRGRIEIVDLPALRGRSERLR</sequence>